<dbReference type="CDD" id="cd06580">
    <property type="entry name" value="TM_PBP1_transp_TpRbsC_like"/>
    <property type="match status" value="1"/>
</dbReference>
<protein>
    <submittedName>
        <fullName evidence="7">ABC transporter permease</fullName>
    </submittedName>
</protein>
<keyword evidence="8" id="KW-1185">Reference proteome</keyword>
<dbReference type="RefSeq" id="WP_235119045.1">
    <property type="nucleotide sequence ID" value="NZ_CP090978.1"/>
</dbReference>
<evidence type="ECO:0000256" key="2">
    <source>
        <dbReference type="ARBA" id="ARBA00022475"/>
    </source>
</evidence>
<dbReference type="Proteomes" id="UP001649230">
    <property type="component" value="Chromosome"/>
</dbReference>
<evidence type="ECO:0000256" key="4">
    <source>
        <dbReference type="ARBA" id="ARBA00022989"/>
    </source>
</evidence>
<evidence type="ECO:0000256" key="1">
    <source>
        <dbReference type="ARBA" id="ARBA00004651"/>
    </source>
</evidence>
<sequence length="256" mass="27422">MQTGSLLLAVLAALAVSGVLGLLHAYLTVTLGVNQVISGLAMTLFGTGLSAYIGKPIAGHPIAGAVPKWHIAWLDSIPLIGPVFAHLDVLIWCSFALAILIYLFMYRTSWGLKLKAIGESPGTADAMGVSVAGGRYLYVTLGSMLMGMAGAYLILAYTPSWIEGMTAGRGWIAVALVIFARWNPLRALICAYFFGGLDALGFRIQLLDHAIPSSLLKMLPYIITIAVLMVEGWRNKDKPSASPAALGIPYEREKRM</sequence>
<organism evidence="7 8">
    <name type="scientific">Paenibacillus hexagrammi</name>
    <dbReference type="NCBI Taxonomy" id="2908839"/>
    <lineage>
        <taxon>Bacteria</taxon>
        <taxon>Bacillati</taxon>
        <taxon>Bacillota</taxon>
        <taxon>Bacilli</taxon>
        <taxon>Bacillales</taxon>
        <taxon>Paenibacillaceae</taxon>
        <taxon>Paenibacillus</taxon>
    </lineage>
</organism>
<evidence type="ECO:0000256" key="5">
    <source>
        <dbReference type="ARBA" id="ARBA00023136"/>
    </source>
</evidence>
<comment type="subcellular location">
    <subcellularLocation>
        <location evidence="1">Cell membrane</location>
        <topology evidence="1">Multi-pass membrane protein</topology>
    </subcellularLocation>
</comment>
<dbReference type="InterPro" id="IPR001851">
    <property type="entry name" value="ABC_transp_permease"/>
</dbReference>
<name>A0ABY3SFU8_9BACL</name>
<dbReference type="PANTHER" id="PTHR43370">
    <property type="entry name" value="SUGAR ABC TRANSPORTER INTEGRAL MEMBRANE PROTEIN-RELATED"/>
    <property type="match status" value="1"/>
</dbReference>
<evidence type="ECO:0000256" key="6">
    <source>
        <dbReference type="SAM" id="Phobius"/>
    </source>
</evidence>
<keyword evidence="5 6" id="KW-0472">Membrane</keyword>
<keyword evidence="3 6" id="KW-0812">Transmembrane</keyword>
<keyword evidence="2" id="KW-1003">Cell membrane</keyword>
<evidence type="ECO:0000256" key="3">
    <source>
        <dbReference type="ARBA" id="ARBA00022692"/>
    </source>
</evidence>
<proteinExistence type="predicted"/>
<gene>
    <name evidence="7" type="ORF">L0M14_24265</name>
</gene>
<evidence type="ECO:0000313" key="8">
    <source>
        <dbReference type="Proteomes" id="UP001649230"/>
    </source>
</evidence>
<feature type="transmembrane region" description="Helical" evidence="6">
    <location>
        <begin position="136"/>
        <end position="155"/>
    </location>
</feature>
<dbReference type="Pfam" id="PF02653">
    <property type="entry name" value="BPD_transp_2"/>
    <property type="match status" value="1"/>
</dbReference>
<dbReference type="PANTHER" id="PTHR43370:SF2">
    <property type="entry name" value="ABC TRANSPORTER PERMEASE PROTEIN"/>
    <property type="match status" value="1"/>
</dbReference>
<accession>A0ABY3SFU8</accession>
<feature type="transmembrane region" description="Helical" evidence="6">
    <location>
        <begin position="161"/>
        <end position="180"/>
    </location>
</feature>
<evidence type="ECO:0000313" key="7">
    <source>
        <dbReference type="EMBL" id="UJF32702.1"/>
    </source>
</evidence>
<reference evidence="7 8" key="1">
    <citation type="journal article" date="2024" name="Int. J. Syst. Evol. Microbiol.">
        <title>Paenibacillus hexagrammi sp. nov., a novel bacterium isolated from the gut content of Hexagrammos agrammus.</title>
        <authorList>
            <person name="Jung H.K."/>
            <person name="Kim D.G."/>
            <person name="Zin H."/>
            <person name="Park J."/>
            <person name="Jung H."/>
            <person name="Kim Y.O."/>
            <person name="Kong H.J."/>
            <person name="Kim J.W."/>
            <person name="Kim Y.S."/>
        </authorList>
    </citation>
    <scope>NUCLEOTIDE SEQUENCE [LARGE SCALE GENOMIC DNA]</scope>
    <source>
        <strain evidence="7 8">YPD9-1</strain>
    </source>
</reference>
<feature type="transmembrane region" description="Helical" evidence="6">
    <location>
        <begin position="83"/>
        <end position="105"/>
    </location>
</feature>
<dbReference type="EMBL" id="CP090978">
    <property type="protein sequence ID" value="UJF32702.1"/>
    <property type="molecule type" value="Genomic_DNA"/>
</dbReference>
<keyword evidence="4 6" id="KW-1133">Transmembrane helix</keyword>